<gene>
    <name evidence="2" type="ORF">C4541_11510</name>
</gene>
<dbReference type="AlphaFoldDB" id="A0A3A4R1U6"/>
<evidence type="ECO:0000259" key="1">
    <source>
        <dbReference type="Pfam" id="PF10107"/>
    </source>
</evidence>
<dbReference type="EMBL" id="QZJZ01000091">
    <property type="protein sequence ID" value="RJP56777.1"/>
    <property type="molecule type" value="Genomic_DNA"/>
</dbReference>
<organism evidence="2 3">
    <name type="scientific">Candidatus Auribacter fodinae</name>
    <dbReference type="NCBI Taxonomy" id="2093366"/>
    <lineage>
        <taxon>Bacteria</taxon>
        <taxon>Pseudomonadati</taxon>
        <taxon>Candidatus Auribacterota</taxon>
        <taxon>Candidatus Auribacteria</taxon>
        <taxon>Candidatus Auribacterales</taxon>
        <taxon>Candidatus Auribacteraceae</taxon>
        <taxon>Candidatus Auribacter</taxon>
    </lineage>
</organism>
<evidence type="ECO:0000313" key="2">
    <source>
        <dbReference type="EMBL" id="RJP56777.1"/>
    </source>
</evidence>
<reference evidence="2 3" key="1">
    <citation type="journal article" date="2017" name="ISME J.">
        <title>Energy and carbon metabolisms in a deep terrestrial subsurface fluid microbial community.</title>
        <authorList>
            <person name="Momper L."/>
            <person name="Jungbluth S.P."/>
            <person name="Lee M.D."/>
            <person name="Amend J.P."/>
        </authorList>
    </citation>
    <scope>NUCLEOTIDE SEQUENCE [LARGE SCALE GENOMIC DNA]</scope>
    <source>
        <strain evidence="2">SURF_26</strain>
    </source>
</reference>
<comment type="caution">
    <text evidence="2">The sequence shown here is derived from an EMBL/GenBank/DDBJ whole genome shotgun (WGS) entry which is preliminary data.</text>
</comment>
<proteinExistence type="predicted"/>
<feature type="domain" description="Holliday junction resolvase-related" evidence="1">
    <location>
        <begin position="13"/>
        <end position="106"/>
    </location>
</feature>
<evidence type="ECO:0000313" key="3">
    <source>
        <dbReference type="Proteomes" id="UP000266426"/>
    </source>
</evidence>
<name>A0A3A4R1U6_9BACT</name>
<accession>A0A3A4R1U6</accession>
<sequence length="120" mass="13941">MRFMRKWDVLVPELRKDAIMRSRANLGGKFTEALSMYFPDFPFSPTEMRWVGGSPIDYIVFKGMDNDKIEQVVFLEIKSGKSQLSPREKQIKEVIEKKGVAWRMYRAPEQLTRGENAAGH</sequence>
<protein>
    <recommendedName>
        <fullName evidence="1">Holliday junction resolvase-related domain-containing protein</fullName>
    </recommendedName>
</protein>
<dbReference type="InterPro" id="IPR019287">
    <property type="entry name" value="Hday_junct_resolvase-rel_dom"/>
</dbReference>
<dbReference type="Proteomes" id="UP000266426">
    <property type="component" value="Unassembled WGS sequence"/>
</dbReference>
<dbReference type="Pfam" id="PF10107">
    <property type="entry name" value="Endonuc_Holl"/>
    <property type="match status" value="1"/>
</dbReference>